<gene>
    <name evidence="2" type="ORF">Tcan_18839</name>
</gene>
<accession>A0A0B2UZ65</accession>
<feature type="compositionally biased region" description="Polar residues" evidence="1">
    <location>
        <begin position="40"/>
        <end position="49"/>
    </location>
</feature>
<keyword evidence="3" id="KW-1185">Reference proteome</keyword>
<evidence type="ECO:0000313" key="2">
    <source>
        <dbReference type="EMBL" id="KHN74160.1"/>
    </source>
</evidence>
<dbReference type="AlphaFoldDB" id="A0A0B2UZ65"/>
<protein>
    <submittedName>
        <fullName evidence="2">Uncharacterized protein</fullName>
    </submittedName>
</protein>
<feature type="compositionally biased region" description="Basic and acidic residues" evidence="1">
    <location>
        <begin position="1"/>
        <end position="17"/>
    </location>
</feature>
<evidence type="ECO:0000256" key="1">
    <source>
        <dbReference type="SAM" id="MobiDB-lite"/>
    </source>
</evidence>
<sequence>MAKMMQMDRNEIDEKNKKAVFIGIPHATTDRCERPPSPATADSYQNLSKRTYHDKATPRLSSPTKRISTTQNKQPPISTNNKARNNPVHKPTSRNVTVRKKGEGNSCTKKSELQRPTSK</sequence>
<organism evidence="2 3">
    <name type="scientific">Toxocara canis</name>
    <name type="common">Canine roundworm</name>
    <dbReference type="NCBI Taxonomy" id="6265"/>
    <lineage>
        <taxon>Eukaryota</taxon>
        <taxon>Metazoa</taxon>
        <taxon>Ecdysozoa</taxon>
        <taxon>Nematoda</taxon>
        <taxon>Chromadorea</taxon>
        <taxon>Rhabditida</taxon>
        <taxon>Spirurina</taxon>
        <taxon>Ascaridomorpha</taxon>
        <taxon>Ascaridoidea</taxon>
        <taxon>Toxocaridae</taxon>
        <taxon>Toxocara</taxon>
    </lineage>
</organism>
<comment type="caution">
    <text evidence="2">The sequence shown here is derived from an EMBL/GenBank/DDBJ whole genome shotgun (WGS) entry which is preliminary data.</text>
</comment>
<proteinExistence type="predicted"/>
<feature type="compositionally biased region" description="Polar residues" evidence="1">
    <location>
        <begin position="59"/>
        <end position="84"/>
    </location>
</feature>
<evidence type="ECO:0000313" key="3">
    <source>
        <dbReference type="Proteomes" id="UP000031036"/>
    </source>
</evidence>
<feature type="region of interest" description="Disordered" evidence="1">
    <location>
        <begin position="1"/>
        <end position="119"/>
    </location>
</feature>
<reference evidence="2 3" key="1">
    <citation type="submission" date="2014-11" db="EMBL/GenBank/DDBJ databases">
        <title>Genetic blueprint of the zoonotic pathogen Toxocara canis.</title>
        <authorList>
            <person name="Zhu X.-Q."/>
            <person name="Korhonen P.K."/>
            <person name="Cai H."/>
            <person name="Young N.D."/>
            <person name="Nejsum P."/>
            <person name="von Samson-Himmelstjerna G."/>
            <person name="Boag P.R."/>
            <person name="Tan P."/>
            <person name="Li Q."/>
            <person name="Min J."/>
            <person name="Yang Y."/>
            <person name="Wang X."/>
            <person name="Fang X."/>
            <person name="Hall R.S."/>
            <person name="Hofmann A."/>
            <person name="Sternberg P.W."/>
            <person name="Jex A.R."/>
            <person name="Gasser R.B."/>
        </authorList>
    </citation>
    <scope>NUCLEOTIDE SEQUENCE [LARGE SCALE GENOMIC DNA]</scope>
    <source>
        <strain evidence="2">PN_DK_2014</strain>
    </source>
</reference>
<name>A0A0B2UZ65_TOXCA</name>
<dbReference type="EMBL" id="JPKZ01002964">
    <property type="protein sequence ID" value="KHN74160.1"/>
    <property type="molecule type" value="Genomic_DNA"/>
</dbReference>
<dbReference type="Proteomes" id="UP000031036">
    <property type="component" value="Unassembled WGS sequence"/>
</dbReference>